<dbReference type="Gene3D" id="3.30.479.30">
    <property type="entry name" value="Band 7 domain"/>
    <property type="match status" value="1"/>
</dbReference>
<keyword evidence="3 5" id="KW-0472">Membrane</keyword>
<evidence type="ECO:0000313" key="7">
    <source>
        <dbReference type="EMBL" id="PRY80086.1"/>
    </source>
</evidence>
<evidence type="ECO:0000256" key="4">
    <source>
        <dbReference type="SAM" id="MobiDB-lite"/>
    </source>
</evidence>
<comment type="similarity">
    <text evidence="2">Belongs to the band 7/mec-2 family. Flotillin subfamily.</text>
</comment>
<comment type="caution">
    <text evidence="7">The sequence shown here is derived from an EMBL/GenBank/DDBJ whole genome shotgun (WGS) entry which is preliminary data.</text>
</comment>
<dbReference type="Pfam" id="PF15975">
    <property type="entry name" value="Flot"/>
    <property type="match status" value="1"/>
</dbReference>
<dbReference type="Pfam" id="PF01145">
    <property type="entry name" value="Band_7"/>
    <property type="match status" value="1"/>
</dbReference>
<dbReference type="InterPro" id="IPR036013">
    <property type="entry name" value="Band_7/SPFH_dom_sf"/>
</dbReference>
<feature type="compositionally biased region" description="Basic and acidic residues" evidence="4">
    <location>
        <begin position="229"/>
        <end position="240"/>
    </location>
</feature>
<dbReference type="InterPro" id="IPR027705">
    <property type="entry name" value="Flotillin_fam"/>
</dbReference>
<feature type="domain" description="Band 7" evidence="6">
    <location>
        <begin position="119"/>
        <end position="301"/>
    </location>
</feature>
<evidence type="ECO:0000256" key="3">
    <source>
        <dbReference type="ARBA" id="ARBA00023136"/>
    </source>
</evidence>
<dbReference type="GO" id="GO:0005886">
    <property type="term" value="C:plasma membrane"/>
    <property type="evidence" value="ECO:0007669"/>
    <property type="project" value="TreeGrafter"/>
</dbReference>
<dbReference type="InterPro" id="IPR001107">
    <property type="entry name" value="Band_7"/>
</dbReference>
<dbReference type="RefSeq" id="WP_106195035.1">
    <property type="nucleotide sequence ID" value="NZ_PVTO01000022.1"/>
</dbReference>
<feature type="region of interest" description="Disordered" evidence="4">
    <location>
        <begin position="229"/>
        <end position="252"/>
    </location>
</feature>
<dbReference type="GO" id="GO:0072659">
    <property type="term" value="P:protein localization to plasma membrane"/>
    <property type="evidence" value="ECO:0007669"/>
    <property type="project" value="TreeGrafter"/>
</dbReference>
<protein>
    <submittedName>
        <fullName evidence="7">Flotillin</fullName>
    </submittedName>
</protein>
<gene>
    <name evidence="7" type="ORF">CLV38_12222</name>
</gene>
<dbReference type="PANTHER" id="PTHR13806:SF46">
    <property type="entry name" value="FLOTILLIN-1-RELATED"/>
    <property type="match status" value="1"/>
</dbReference>
<dbReference type="CDD" id="cd03399">
    <property type="entry name" value="SPFH_flotillin"/>
    <property type="match status" value="1"/>
</dbReference>
<name>A0A2T0W3M9_9LACT</name>
<dbReference type="GO" id="GO:0002020">
    <property type="term" value="F:protease binding"/>
    <property type="evidence" value="ECO:0007669"/>
    <property type="project" value="TreeGrafter"/>
</dbReference>
<comment type="subcellular location">
    <subcellularLocation>
        <location evidence="1">Membrane</location>
    </subcellularLocation>
</comment>
<keyword evidence="5" id="KW-0812">Transmembrane</keyword>
<keyword evidence="5" id="KW-1133">Transmembrane helix</keyword>
<sequence>MDTYLFGLIGIITIALLIIILLVSRYRIASPDIALIISGTALGNKNVYTDPHTNNKMKIVSGGGSFILPVIQSAKTLSLLSSKLKVSTPDVYTKEGVPVTADGTVIIKVGSTTEDIATAAEQYLGKATEDLENEAREVLEGHLRSILGSLTVEEIYQNRDRFSQDVQKVASVDLAKMGLTIVSFTLKEVTDKNGYLDSLGQGRIAEVRRDADIQSARADKETRIERALAEQQSKKAELQRQTETAESEKEKSLRVAEYKRQENVATAQAESAYELEKAKLKKQVIIEQGNSQIIEREKQIELQEKETIRIEREYDASVRKKAEAERYAIEQESEANKSKAIAESQARAKEIELNGKAKAESIREIGKAEAESKTALAKALKEYGQEAIATLMIEAYPEMIRAVSEPLGNIDKITIVDSGNGQGASSLTNTALNTLASSQEAFKDAVGLDLKSLIESYAGTKNVGGQVRDLNSTLKDSVNKEAAPSETPSE</sequence>
<evidence type="ECO:0000256" key="1">
    <source>
        <dbReference type="ARBA" id="ARBA00004370"/>
    </source>
</evidence>
<dbReference type="AlphaFoldDB" id="A0A2T0W3M9"/>
<feature type="transmembrane region" description="Helical" evidence="5">
    <location>
        <begin position="6"/>
        <end position="23"/>
    </location>
</feature>
<reference evidence="7 8" key="1">
    <citation type="submission" date="2018-03" db="EMBL/GenBank/DDBJ databases">
        <title>Genomic Encyclopedia of Archaeal and Bacterial Type Strains, Phase II (KMG-II): from individual species to whole genera.</title>
        <authorList>
            <person name="Goeker M."/>
        </authorList>
    </citation>
    <scope>NUCLEOTIDE SEQUENCE [LARGE SCALE GENOMIC DNA]</scope>
    <source>
        <strain evidence="7 8">DSM 13175</strain>
    </source>
</reference>
<accession>A0A2T0W3M9</accession>
<evidence type="ECO:0000256" key="5">
    <source>
        <dbReference type="SAM" id="Phobius"/>
    </source>
</evidence>
<keyword evidence="8" id="KW-1185">Reference proteome</keyword>
<dbReference type="SUPFAM" id="SSF117892">
    <property type="entry name" value="Band 7/SPFH domain"/>
    <property type="match status" value="1"/>
</dbReference>
<dbReference type="OrthoDB" id="9786220at2"/>
<dbReference type="SMART" id="SM00244">
    <property type="entry name" value="PHB"/>
    <property type="match status" value="1"/>
</dbReference>
<dbReference type="EMBL" id="PVTO01000022">
    <property type="protein sequence ID" value="PRY80086.1"/>
    <property type="molecule type" value="Genomic_DNA"/>
</dbReference>
<evidence type="ECO:0000259" key="6">
    <source>
        <dbReference type="SMART" id="SM00244"/>
    </source>
</evidence>
<dbReference type="Proteomes" id="UP000238205">
    <property type="component" value="Unassembled WGS sequence"/>
</dbReference>
<proteinExistence type="inferred from homology"/>
<evidence type="ECO:0000313" key="8">
    <source>
        <dbReference type="Proteomes" id="UP000238205"/>
    </source>
</evidence>
<organism evidence="7 8">
    <name type="scientific">Alkalibacterium olivapovliticus</name>
    <dbReference type="NCBI Taxonomy" id="99907"/>
    <lineage>
        <taxon>Bacteria</taxon>
        <taxon>Bacillati</taxon>
        <taxon>Bacillota</taxon>
        <taxon>Bacilli</taxon>
        <taxon>Lactobacillales</taxon>
        <taxon>Carnobacteriaceae</taxon>
        <taxon>Alkalibacterium</taxon>
    </lineage>
</organism>
<dbReference type="InterPro" id="IPR031905">
    <property type="entry name" value="Flotillin_C"/>
</dbReference>
<dbReference type="PANTHER" id="PTHR13806">
    <property type="entry name" value="FLOTILLIN-RELATED"/>
    <property type="match status" value="1"/>
</dbReference>
<evidence type="ECO:0000256" key="2">
    <source>
        <dbReference type="ARBA" id="ARBA00007161"/>
    </source>
</evidence>